<feature type="domain" description="Lebercilin" evidence="5">
    <location>
        <begin position="1"/>
        <end position="158"/>
    </location>
</feature>
<dbReference type="Pfam" id="PF15619">
    <property type="entry name" value="Lebercilin"/>
    <property type="match status" value="1"/>
</dbReference>
<evidence type="ECO:0000256" key="2">
    <source>
        <dbReference type="ARBA" id="ARBA00023054"/>
    </source>
</evidence>
<comment type="similarity">
    <text evidence="1">Belongs to the LCA5 family.</text>
</comment>
<feature type="compositionally biased region" description="Basic and acidic residues" evidence="4">
    <location>
        <begin position="238"/>
        <end position="253"/>
    </location>
</feature>
<keyword evidence="7" id="KW-1185">Reference proteome</keyword>
<dbReference type="PANTHER" id="PTHR16650">
    <property type="entry name" value="C21ORF13-RELATED"/>
    <property type="match status" value="1"/>
</dbReference>
<dbReference type="AlphaFoldDB" id="A0AAV6SJW9"/>
<evidence type="ECO:0000256" key="1">
    <source>
        <dbReference type="ARBA" id="ARBA00010229"/>
    </source>
</evidence>
<gene>
    <name evidence="6" type="ORF">JOB18_030471</name>
</gene>
<keyword evidence="2 3" id="KW-0175">Coiled coil</keyword>
<dbReference type="InterPro" id="IPR028933">
    <property type="entry name" value="Lebercilin_dom"/>
</dbReference>
<dbReference type="GO" id="GO:0005930">
    <property type="term" value="C:axoneme"/>
    <property type="evidence" value="ECO:0007669"/>
    <property type="project" value="TreeGrafter"/>
</dbReference>
<dbReference type="GO" id="GO:0042073">
    <property type="term" value="P:intraciliary transport"/>
    <property type="evidence" value="ECO:0007669"/>
    <property type="project" value="TreeGrafter"/>
</dbReference>
<sequence length="336" mass="39059">MLNKLQHHHTVALQHFEEMESRIAETLARHARHVKVLQIMLRETRTCRDHLAKQLLKTEHKLLNMRDTLQDLQHFSQNCSLLEREELTNILAQATAELEEKDKRIQVLEKNLHLCQAYFNHQLVSEQKKLDEERKFSCYLQEQFNQLTKETKDRTRKLEESNAYLKFLLKESTKRDRQNKMVQTEGLALLPAEAARLLEFHLAGTEMKMKDNLDCVYPEQKKQEDTVNVSKENSTMKAETREQKGCAKKRPDDATGEQEAPEALDAKCPKSAKFKREKIKKINNYYPFNQTIINLYHGRPAHSSADLSPCEDTEAGNHVYVVRLPAGKMHLSGDAQ</sequence>
<evidence type="ECO:0000259" key="5">
    <source>
        <dbReference type="Pfam" id="PF15619"/>
    </source>
</evidence>
<dbReference type="PANTHER" id="PTHR16650:SF6">
    <property type="entry name" value="GH21622P"/>
    <property type="match status" value="1"/>
</dbReference>
<evidence type="ECO:0000313" key="7">
    <source>
        <dbReference type="Proteomes" id="UP000693946"/>
    </source>
</evidence>
<organism evidence="6 7">
    <name type="scientific">Solea senegalensis</name>
    <name type="common">Senegalese sole</name>
    <dbReference type="NCBI Taxonomy" id="28829"/>
    <lineage>
        <taxon>Eukaryota</taxon>
        <taxon>Metazoa</taxon>
        <taxon>Chordata</taxon>
        <taxon>Craniata</taxon>
        <taxon>Vertebrata</taxon>
        <taxon>Euteleostomi</taxon>
        <taxon>Actinopterygii</taxon>
        <taxon>Neopterygii</taxon>
        <taxon>Teleostei</taxon>
        <taxon>Neoteleostei</taxon>
        <taxon>Acanthomorphata</taxon>
        <taxon>Carangaria</taxon>
        <taxon>Pleuronectiformes</taxon>
        <taxon>Pleuronectoidei</taxon>
        <taxon>Soleidae</taxon>
        <taxon>Solea</taxon>
    </lineage>
</organism>
<dbReference type="InterPro" id="IPR026188">
    <property type="entry name" value="Lebercilin-like"/>
</dbReference>
<comment type="caution">
    <text evidence="6">The sequence shown here is derived from an EMBL/GenBank/DDBJ whole genome shotgun (WGS) entry which is preliminary data.</text>
</comment>
<proteinExistence type="inferred from homology"/>
<name>A0AAV6SJW9_SOLSE</name>
<dbReference type="EMBL" id="JAGKHQ010000004">
    <property type="protein sequence ID" value="KAG7518305.1"/>
    <property type="molecule type" value="Genomic_DNA"/>
</dbReference>
<dbReference type="Proteomes" id="UP000693946">
    <property type="component" value="Linkage Group LG12"/>
</dbReference>
<protein>
    <recommendedName>
        <fullName evidence="5">Lebercilin domain-containing protein</fullName>
    </recommendedName>
</protein>
<reference evidence="6 7" key="1">
    <citation type="journal article" date="2021" name="Sci. Rep.">
        <title>Chromosome anchoring in Senegalese sole (Solea senegalensis) reveals sex-associated markers and genome rearrangements in flatfish.</title>
        <authorList>
            <person name="Guerrero-Cozar I."/>
            <person name="Gomez-Garrido J."/>
            <person name="Berbel C."/>
            <person name="Martinez-Blanch J.F."/>
            <person name="Alioto T."/>
            <person name="Claros M.G."/>
            <person name="Gagnaire P.A."/>
            <person name="Manchado M."/>
        </authorList>
    </citation>
    <scope>NUCLEOTIDE SEQUENCE [LARGE SCALE GENOMIC DNA]</scope>
    <source>
        <strain evidence="6">Sse05_10M</strain>
    </source>
</reference>
<feature type="coiled-coil region" evidence="3">
    <location>
        <begin position="84"/>
        <end position="111"/>
    </location>
</feature>
<feature type="region of interest" description="Disordered" evidence="4">
    <location>
        <begin position="229"/>
        <end position="263"/>
    </location>
</feature>
<evidence type="ECO:0000256" key="4">
    <source>
        <dbReference type="SAM" id="MobiDB-lite"/>
    </source>
</evidence>
<accession>A0AAV6SJW9</accession>
<evidence type="ECO:0000256" key="3">
    <source>
        <dbReference type="SAM" id="Coils"/>
    </source>
</evidence>
<evidence type="ECO:0000313" key="6">
    <source>
        <dbReference type="EMBL" id="KAG7518305.1"/>
    </source>
</evidence>